<dbReference type="OrthoDB" id="10060990at2759"/>
<evidence type="ECO:0000313" key="3">
    <source>
        <dbReference type="Proteomes" id="UP000014760"/>
    </source>
</evidence>
<dbReference type="AlphaFoldDB" id="X1ZK29"/>
<reference evidence="3" key="1">
    <citation type="submission" date="2012-12" db="EMBL/GenBank/DDBJ databases">
        <authorList>
            <person name="Hellsten U."/>
            <person name="Grimwood J."/>
            <person name="Chapman J.A."/>
            <person name="Shapiro H."/>
            <person name="Aerts A."/>
            <person name="Otillar R.P."/>
            <person name="Terry A.Y."/>
            <person name="Boore J.L."/>
            <person name="Simakov O."/>
            <person name="Marletaz F."/>
            <person name="Cho S.-J."/>
            <person name="Edsinger-Gonzales E."/>
            <person name="Havlak P."/>
            <person name="Kuo D.-H."/>
            <person name="Larsson T."/>
            <person name="Lv J."/>
            <person name="Arendt D."/>
            <person name="Savage R."/>
            <person name="Osoegawa K."/>
            <person name="de Jong P."/>
            <person name="Lindberg D.R."/>
            <person name="Seaver E.C."/>
            <person name="Weisblat D.A."/>
            <person name="Putnam N.H."/>
            <person name="Grigoriev I.V."/>
            <person name="Rokhsar D.S."/>
        </authorList>
    </citation>
    <scope>NUCLEOTIDE SEQUENCE</scope>
    <source>
        <strain evidence="3">I ESC-2004</strain>
    </source>
</reference>
<evidence type="ECO:0008006" key="4">
    <source>
        <dbReference type="Google" id="ProtNLM"/>
    </source>
</evidence>
<dbReference type="EnsemblMetazoa" id="CapteT187243">
    <property type="protein sequence ID" value="CapteP187243"/>
    <property type="gene ID" value="CapteG187243"/>
</dbReference>
<proteinExistence type="predicted"/>
<name>X1ZK29_CAPTE</name>
<dbReference type="OMA" id="NKNHCGL"/>
<feature type="region of interest" description="Disordered" evidence="1">
    <location>
        <begin position="15"/>
        <end position="38"/>
    </location>
</feature>
<dbReference type="InterPro" id="IPR012337">
    <property type="entry name" value="RNaseH-like_sf"/>
</dbReference>
<dbReference type="EMBL" id="AMQN01000091">
    <property type="status" value="NOT_ANNOTATED_CDS"/>
    <property type="molecule type" value="Genomic_DNA"/>
</dbReference>
<dbReference type="Proteomes" id="UP000014760">
    <property type="component" value="Unassembled WGS sequence"/>
</dbReference>
<dbReference type="PANTHER" id="PTHR46880">
    <property type="entry name" value="RAS-ASSOCIATING DOMAIN-CONTAINING PROTEIN"/>
    <property type="match status" value="1"/>
</dbReference>
<feature type="compositionally biased region" description="Basic and acidic residues" evidence="1">
    <location>
        <begin position="680"/>
        <end position="694"/>
    </location>
</feature>
<dbReference type="PANTHER" id="PTHR46880:SF5">
    <property type="entry name" value="DUF4371 DOMAIN-CONTAINING PROTEIN"/>
    <property type="match status" value="1"/>
</dbReference>
<reference evidence="2" key="3">
    <citation type="submission" date="2015-06" db="UniProtKB">
        <authorList>
            <consortium name="EnsemblMetazoa"/>
        </authorList>
    </citation>
    <scope>IDENTIFICATION</scope>
</reference>
<feature type="compositionally biased region" description="Acidic residues" evidence="1">
    <location>
        <begin position="720"/>
        <end position="742"/>
    </location>
</feature>
<feature type="region of interest" description="Disordered" evidence="1">
    <location>
        <begin position="657"/>
        <end position="701"/>
    </location>
</feature>
<evidence type="ECO:0000313" key="2">
    <source>
        <dbReference type="EnsemblMetazoa" id="CapteP187243"/>
    </source>
</evidence>
<sequence>MVIDLVAGLSDVQERNKRDDEVVSGDQSSGEASGSEPVMEVLARKRGSTKCTSDRSMKFNKCVDVHCKLCAKHKNRIRSDYCVKGQLTAGLDQYTNGTTSVTHSNVKRHLKCLFHDIALEMERLVEESSSHQQEGFAADAPPLSKQPKIDTKLKSVSQDSYKKLIQAAYMCATGGLSLTQFETMVKCLRMTGTKSVSGCDNSKAARKFINELAQSIHNKLTKKLGSCFFSILTDGSQPKKTGAEKEMVMVRLIDDGLPKFFVVGLIDFDQYGNVTSDNLKKAIDDFFIKQLQVTEGVYQHQLISATSDGAGVNTGCKNGLLTQLQRDRDWLVTVHCISHRLELALKDCLLKEKSFKDMKDLMIILYYQFKRSGKLKRQFKELAKVLNATVYAFPKVHGTCFINHVRKGLTNLLNNWPVLKECLEKGIENENCHITVENEMLKCKLAVAGDKRKKMENQASCTLEIFMNSMKYVEGAANKVISMMPPMIESVRKCIQTRFKLDETMEEVFRAMTWLDLANWCDTDEEVRMMNLLYESFKVPLHRAGFSVGPLKNDGKTAYVTANTREGRLKPGREGRSGSLQVWHFALKKSKTNEQEVTQKARTDSYLSGGPRRKGQDIHSGNDAEGKRTRQQQGIKSGREGRSGSLQVWHFALKKSKTNGQEVTQKARTDSYLSGGPRRKGQDIHSGNDAEGKRTRQQQGIESGREVVLIIVLATSNESIIDDDDDDDDGDDDDDDDDDDEVFFGGKEECEIFENWDGLGDEDIE</sequence>
<feature type="region of interest" description="Disordered" evidence="1">
    <location>
        <begin position="719"/>
        <end position="747"/>
    </location>
</feature>
<dbReference type="HOGENOM" id="CLU_364950_0_0_1"/>
<keyword evidence="3" id="KW-1185">Reference proteome</keyword>
<feature type="compositionally biased region" description="Basic and acidic residues" evidence="1">
    <location>
        <begin position="591"/>
        <end position="603"/>
    </location>
</feature>
<evidence type="ECO:0000256" key="1">
    <source>
        <dbReference type="SAM" id="MobiDB-lite"/>
    </source>
</evidence>
<feature type="compositionally biased region" description="Basic and acidic residues" evidence="1">
    <location>
        <begin position="614"/>
        <end position="628"/>
    </location>
</feature>
<organism evidence="2 3">
    <name type="scientific">Capitella teleta</name>
    <name type="common">Polychaete worm</name>
    <dbReference type="NCBI Taxonomy" id="283909"/>
    <lineage>
        <taxon>Eukaryota</taxon>
        <taxon>Metazoa</taxon>
        <taxon>Spiralia</taxon>
        <taxon>Lophotrochozoa</taxon>
        <taxon>Annelida</taxon>
        <taxon>Polychaeta</taxon>
        <taxon>Sedentaria</taxon>
        <taxon>Scolecida</taxon>
        <taxon>Capitellidae</taxon>
        <taxon>Capitella</taxon>
    </lineage>
</organism>
<dbReference type="SUPFAM" id="SSF53098">
    <property type="entry name" value="Ribonuclease H-like"/>
    <property type="match status" value="1"/>
</dbReference>
<accession>X1ZK29</accession>
<protein>
    <recommendedName>
        <fullName evidence="4">DUF4371 domain-containing protein</fullName>
    </recommendedName>
</protein>
<feature type="region of interest" description="Disordered" evidence="1">
    <location>
        <begin position="591"/>
        <end position="645"/>
    </location>
</feature>
<reference evidence="3" key="2">
    <citation type="journal article" date="2013" name="Nature">
        <title>Insights into bilaterian evolution from three spiralian genomes.</title>
        <authorList>
            <person name="Simakov O."/>
            <person name="Marletaz F."/>
            <person name="Cho S.J."/>
            <person name="Edsinger-Gonzales E."/>
            <person name="Havlak P."/>
            <person name="Hellsten U."/>
            <person name="Kuo D.H."/>
            <person name="Larsson T."/>
            <person name="Lv J."/>
            <person name="Arendt D."/>
            <person name="Savage R."/>
            <person name="Osoegawa K."/>
            <person name="de Jong P."/>
            <person name="Grimwood J."/>
            <person name="Chapman J.A."/>
            <person name="Shapiro H."/>
            <person name="Aerts A."/>
            <person name="Otillar R.P."/>
            <person name="Terry A.Y."/>
            <person name="Boore J.L."/>
            <person name="Grigoriev I.V."/>
            <person name="Lindberg D.R."/>
            <person name="Seaver E.C."/>
            <person name="Weisblat D.A."/>
            <person name="Putnam N.H."/>
            <person name="Rokhsar D.S."/>
        </authorList>
    </citation>
    <scope>NUCLEOTIDE SEQUENCE</scope>
    <source>
        <strain evidence="3">I ESC-2004</strain>
    </source>
</reference>